<dbReference type="Proteomes" id="UP000078559">
    <property type="component" value="Chromosome 3"/>
</dbReference>
<accession>A0A194VTL3</accession>
<dbReference type="AlphaFoldDB" id="A0A194VTL3"/>
<feature type="compositionally biased region" description="Polar residues" evidence="2">
    <location>
        <begin position="153"/>
        <end position="168"/>
    </location>
</feature>
<evidence type="ECO:0000313" key="3">
    <source>
        <dbReference type="EMBL" id="KUI67268.1"/>
    </source>
</evidence>
<sequence length="425" mass="47895">MTPPKHKQQNKHRPATVVYQRMTPQLVLAYRIFSPGLADEEGLEKLNAQMHRIIDDVYVDEEEVVIEDGKKMRKGVGMLEDIKRQMNVTEQQITEAYDAYKAEIQRMIEEDQAHMAAKARGKMSEENSVKRGTKRKSSSASPDEARRAKRKSPSSPIQATGEKSSSPSDVGVDSASASNDDEESEDMDEDNEFGPDADEDQNKLHEIPTDRWMTKTEALAKLSDAQQRVTTLYNSLDLIHDFYTVQMIPRHKISETFQSAYSYMTRLRAYVQEISEIVEGHDGEEREGGERNFWGDDRTAVTRLVLRLIPMADEIPLRVAAMEGIMEEVSWLTDQLAKVAVEPTRKKFQAKLAEFVKQAHTPVPPPYCKSGRSSARQGERAKGSGAIRRPRNVDSEQSRVLVPAQGGHKPGADSHNQEVITIDDD</sequence>
<feature type="region of interest" description="Disordered" evidence="2">
    <location>
        <begin position="361"/>
        <end position="425"/>
    </location>
</feature>
<gene>
    <name evidence="3" type="ORF">VM1G_02892</name>
</gene>
<proteinExistence type="predicted"/>
<keyword evidence="4" id="KW-1185">Reference proteome</keyword>
<feature type="region of interest" description="Disordered" evidence="2">
    <location>
        <begin position="113"/>
        <end position="210"/>
    </location>
</feature>
<feature type="compositionally biased region" description="Acidic residues" evidence="2">
    <location>
        <begin position="179"/>
        <end position="199"/>
    </location>
</feature>
<evidence type="ECO:0000256" key="2">
    <source>
        <dbReference type="SAM" id="MobiDB-lite"/>
    </source>
</evidence>
<organism evidence="3 4">
    <name type="scientific">Cytospora mali</name>
    <name type="common">Apple Valsa canker fungus</name>
    <name type="synonym">Valsa mali</name>
    <dbReference type="NCBI Taxonomy" id="578113"/>
    <lineage>
        <taxon>Eukaryota</taxon>
        <taxon>Fungi</taxon>
        <taxon>Dikarya</taxon>
        <taxon>Ascomycota</taxon>
        <taxon>Pezizomycotina</taxon>
        <taxon>Sordariomycetes</taxon>
        <taxon>Sordariomycetidae</taxon>
        <taxon>Diaporthales</taxon>
        <taxon>Cytosporaceae</taxon>
        <taxon>Cytospora</taxon>
    </lineage>
</organism>
<evidence type="ECO:0000313" key="4">
    <source>
        <dbReference type="Proteomes" id="UP000078559"/>
    </source>
</evidence>
<dbReference type="EMBL" id="CM003100">
    <property type="protein sequence ID" value="KUI67268.1"/>
    <property type="molecule type" value="Genomic_DNA"/>
</dbReference>
<evidence type="ECO:0000256" key="1">
    <source>
        <dbReference type="SAM" id="Coils"/>
    </source>
</evidence>
<dbReference type="OrthoDB" id="5232494at2759"/>
<reference evidence="3" key="1">
    <citation type="submission" date="2014-12" db="EMBL/GenBank/DDBJ databases">
        <title>Genome Sequence of Valsa Canker Pathogens Uncovers a Specific Adaption of Colonization on Woody Bark.</title>
        <authorList>
            <person name="Yin Z."/>
            <person name="Liu H."/>
            <person name="Gao X."/>
            <person name="Li Z."/>
            <person name="Song N."/>
            <person name="Ke X."/>
            <person name="Dai Q."/>
            <person name="Wu Y."/>
            <person name="Sun Y."/>
            <person name="Xu J.-R."/>
            <person name="Kang Z.K."/>
            <person name="Wang L."/>
            <person name="Huang L."/>
        </authorList>
    </citation>
    <scope>NUCLEOTIDE SEQUENCE [LARGE SCALE GENOMIC DNA]</scope>
    <source>
        <strain evidence="3">03-8</strain>
    </source>
</reference>
<keyword evidence="1" id="KW-0175">Coiled coil</keyword>
<feature type="coiled-coil region" evidence="1">
    <location>
        <begin position="79"/>
        <end position="110"/>
    </location>
</feature>
<protein>
    <submittedName>
        <fullName evidence="3">Uncharacterized protein</fullName>
    </submittedName>
</protein>
<name>A0A194VTL3_CYTMA</name>
<feature type="compositionally biased region" description="Basic and acidic residues" evidence="2">
    <location>
        <begin position="200"/>
        <end position="210"/>
    </location>
</feature>